<dbReference type="NCBIfam" id="NF003591">
    <property type="entry name" value="PRK05254.1-4"/>
    <property type="match status" value="1"/>
</dbReference>
<evidence type="ECO:0000256" key="4">
    <source>
        <dbReference type="ARBA" id="ARBA00012030"/>
    </source>
</evidence>
<dbReference type="STRING" id="1424334.W822_16535"/>
<dbReference type="InterPro" id="IPR002043">
    <property type="entry name" value="UDG_fam1"/>
</dbReference>
<dbReference type="SMART" id="SM00987">
    <property type="entry name" value="UreE_C"/>
    <property type="match status" value="1"/>
</dbReference>
<evidence type="ECO:0000256" key="11">
    <source>
        <dbReference type="RuleBase" id="RU003780"/>
    </source>
</evidence>
<dbReference type="OrthoDB" id="9804372at2"/>
<dbReference type="NCBIfam" id="NF003592">
    <property type="entry name" value="PRK05254.1-5"/>
    <property type="match status" value="1"/>
</dbReference>
<dbReference type="SMART" id="SM00986">
    <property type="entry name" value="UDG"/>
    <property type="match status" value="1"/>
</dbReference>
<comment type="catalytic activity">
    <reaction evidence="1 9 11">
        <text>Hydrolyzes single-stranded DNA or mismatched double-stranded DNA and polynucleotides, releasing free uracil.</text>
        <dbReference type="EC" id="3.2.2.27"/>
    </reaction>
</comment>
<feature type="active site" description="Proton acceptor" evidence="9 10">
    <location>
        <position position="65"/>
    </location>
</feature>
<feature type="domain" description="Uracil-DNA glycosylase-like" evidence="12">
    <location>
        <begin position="50"/>
        <end position="211"/>
    </location>
</feature>
<sequence>MNETVQSWADAIGSEKEKPYFGALRARVRQARENGQTIYPSEADTFSAFRLTPLEQVRVVILGQDPYHGPNQAHGLAFSVKPSVRIPPSLLNIYKELRTDIPGFTMPDHGYLEKWATQGVLLLNTVLTVQAGQAHSHAAWGWETFTDQVIRALNDKREHLVFMLWGNYAKKKGEFIDRKRHLVLTGVHPSPLSASRGFFGCGHFSKANLYLEKHGFPPIDWQV</sequence>
<dbReference type="FunFam" id="3.40.470.10:FF:000001">
    <property type="entry name" value="Uracil-DNA glycosylase"/>
    <property type="match status" value="1"/>
</dbReference>
<comment type="subcellular location">
    <subcellularLocation>
        <location evidence="9">Cytoplasm</location>
    </subcellularLocation>
</comment>
<keyword evidence="7 9" id="KW-0378">Hydrolase</keyword>
<dbReference type="InterPro" id="IPR036895">
    <property type="entry name" value="Uracil-DNA_glycosylase-like_sf"/>
</dbReference>
<dbReference type="PANTHER" id="PTHR11264">
    <property type="entry name" value="URACIL-DNA GLYCOSYLASE"/>
    <property type="match status" value="1"/>
</dbReference>
<dbReference type="GO" id="GO:0005737">
    <property type="term" value="C:cytoplasm"/>
    <property type="evidence" value="ECO:0007669"/>
    <property type="project" value="UniProtKB-SubCell"/>
</dbReference>
<proteinExistence type="inferred from homology"/>
<evidence type="ECO:0000313" key="13">
    <source>
        <dbReference type="EMBL" id="ETF02307.1"/>
    </source>
</evidence>
<dbReference type="HAMAP" id="MF_00148">
    <property type="entry name" value="UDG"/>
    <property type="match status" value="1"/>
</dbReference>
<dbReference type="Pfam" id="PF03167">
    <property type="entry name" value="UDG"/>
    <property type="match status" value="1"/>
</dbReference>
<evidence type="ECO:0000256" key="6">
    <source>
        <dbReference type="ARBA" id="ARBA00022763"/>
    </source>
</evidence>
<keyword evidence="9" id="KW-0963">Cytoplasm</keyword>
<protein>
    <recommendedName>
        <fullName evidence="5 9">Uracil-DNA glycosylase</fullName>
        <shortName evidence="9">UDG</shortName>
        <ecNumber evidence="4 9">3.2.2.27</ecNumber>
    </recommendedName>
</protein>
<dbReference type="CDD" id="cd10027">
    <property type="entry name" value="UDG-F1-like"/>
    <property type="match status" value="1"/>
</dbReference>
<dbReference type="Gene3D" id="3.40.470.10">
    <property type="entry name" value="Uracil-DNA glycosylase-like domain"/>
    <property type="match status" value="1"/>
</dbReference>
<dbReference type="eggNOG" id="COG0692">
    <property type="taxonomic scope" value="Bacteria"/>
</dbReference>
<comment type="similarity">
    <text evidence="3 9 11">Belongs to the uracil-DNA glycosylase (UDG) superfamily. UNG family.</text>
</comment>
<dbReference type="NCBIfam" id="NF003588">
    <property type="entry name" value="PRK05254.1-1"/>
    <property type="match status" value="1"/>
</dbReference>
<dbReference type="PROSITE" id="PS00130">
    <property type="entry name" value="U_DNA_GLYCOSYLASE"/>
    <property type="match status" value="1"/>
</dbReference>
<gene>
    <name evidence="9" type="primary">ung</name>
    <name evidence="13" type="ORF">W822_16535</name>
</gene>
<reference evidence="13 14" key="1">
    <citation type="journal article" date="2014" name="Genome Announc.">
        <title>Draft Genome Sequence of Advenella kashmirensis Strain W13003, a Polycyclic Aromatic Hydrocarbon-Degrading Bacterium.</title>
        <authorList>
            <person name="Wang X."/>
            <person name="Jin D."/>
            <person name="Zhou L."/>
            <person name="Wu L."/>
            <person name="An W."/>
            <person name="Zhao L."/>
        </authorList>
    </citation>
    <scope>NUCLEOTIDE SEQUENCE [LARGE SCALE GENOMIC DNA]</scope>
    <source>
        <strain evidence="13 14">W13003</strain>
    </source>
</reference>
<dbReference type="InterPro" id="IPR005122">
    <property type="entry name" value="Uracil-DNA_glycosylase-like"/>
</dbReference>
<organism evidence="13 14">
    <name type="scientific">Advenella kashmirensis W13003</name>
    <dbReference type="NCBI Taxonomy" id="1424334"/>
    <lineage>
        <taxon>Bacteria</taxon>
        <taxon>Pseudomonadati</taxon>
        <taxon>Pseudomonadota</taxon>
        <taxon>Betaproteobacteria</taxon>
        <taxon>Burkholderiales</taxon>
        <taxon>Alcaligenaceae</taxon>
    </lineage>
</organism>
<dbReference type="InterPro" id="IPR018085">
    <property type="entry name" value="Ura-DNA_Glyclase_AS"/>
</dbReference>
<evidence type="ECO:0000256" key="7">
    <source>
        <dbReference type="ARBA" id="ARBA00022801"/>
    </source>
</evidence>
<evidence type="ECO:0000313" key="14">
    <source>
        <dbReference type="Proteomes" id="UP000018733"/>
    </source>
</evidence>
<dbReference type="NCBIfam" id="NF003589">
    <property type="entry name" value="PRK05254.1-2"/>
    <property type="match status" value="1"/>
</dbReference>
<comment type="caution">
    <text evidence="13">The sequence shown here is derived from an EMBL/GenBank/DDBJ whole genome shotgun (WGS) entry which is preliminary data.</text>
</comment>
<evidence type="ECO:0000256" key="10">
    <source>
        <dbReference type="PROSITE-ProRule" id="PRU10072"/>
    </source>
</evidence>
<name>V8QRP0_9BURK</name>
<evidence type="ECO:0000256" key="2">
    <source>
        <dbReference type="ARBA" id="ARBA00002631"/>
    </source>
</evidence>
<accession>V8QRP0</accession>
<dbReference type="Proteomes" id="UP000018733">
    <property type="component" value="Unassembled WGS sequence"/>
</dbReference>
<dbReference type="GO" id="GO:0097510">
    <property type="term" value="P:base-excision repair, AP site formation via deaminated base removal"/>
    <property type="evidence" value="ECO:0007669"/>
    <property type="project" value="TreeGrafter"/>
</dbReference>
<dbReference type="SUPFAM" id="SSF52141">
    <property type="entry name" value="Uracil-DNA glycosylase-like"/>
    <property type="match status" value="1"/>
</dbReference>
<keyword evidence="14" id="KW-1185">Reference proteome</keyword>
<dbReference type="RefSeq" id="WP_024006249.1">
    <property type="nucleotide sequence ID" value="NZ_KI650980.1"/>
</dbReference>
<dbReference type="AlphaFoldDB" id="V8QRP0"/>
<evidence type="ECO:0000259" key="12">
    <source>
        <dbReference type="SMART" id="SM00986"/>
    </source>
</evidence>
<dbReference type="PANTHER" id="PTHR11264:SF0">
    <property type="entry name" value="URACIL-DNA GLYCOSYLASE"/>
    <property type="match status" value="1"/>
</dbReference>
<evidence type="ECO:0000256" key="9">
    <source>
        <dbReference type="HAMAP-Rule" id="MF_00148"/>
    </source>
</evidence>
<dbReference type="HOGENOM" id="CLU_032162_3_0_4"/>
<dbReference type="GO" id="GO:0004844">
    <property type="term" value="F:uracil DNA N-glycosylase activity"/>
    <property type="evidence" value="ECO:0007669"/>
    <property type="project" value="UniProtKB-UniRule"/>
</dbReference>
<dbReference type="EC" id="3.2.2.27" evidence="4 9"/>
<dbReference type="NCBIfam" id="TIGR00628">
    <property type="entry name" value="ung"/>
    <property type="match status" value="1"/>
</dbReference>
<comment type="function">
    <text evidence="2 9 11">Excises uracil residues from the DNA which can arise as a result of misincorporation of dUMP residues by DNA polymerase or due to deamination of cytosine.</text>
</comment>
<dbReference type="EMBL" id="AYXT01000010">
    <property type="protein sequence ID" value="ETF02307.1"/>
    <property type="molecule type" value="Genomic_DNA"/>
</dbReference>
<evidence type="ECO:0000256" key="3">
    <source>
        <dbReference type="ARBA" id="ARBA00008184"/>
    </source>
</evidence>
<evidence type="ECO:0000256" key="8">
    <source>
        <dbReference type="ARBA" id="ARBA00023204"/>
    </source>
</evidence>
<keyword evidence="8 9" id="KW-0234">DNA repair</keyword>
<evidence type="ECO:0000256" key="1">
    <source>
        <dbReference type="ARBA" id="ARBA00001400"/>
    </source>
</evidence>
<keyword evidence="6 9" id="KW-0227">DNA damage</keyword>
<evidence type="ECO:0000256" key="5">
    <source>
        <dbReference type="ARBA" id="ARBA00018429"/>
    </source>
</evidence>
<dbReference type="PATRIC" id="fig|1424334.3.peg.3320"/>